<feature type="compositionally biased region" description="Polar residues" evidence="1">
    <location>
        <begin position="88"/>
        <end position="97"/>
    </location>
</feature>
<feature type="region of interest" description="Disordered" evidence="1">
    <location>
        <begin position="41"/>
        <end position="97"/>
    </location>
</feature>
<organism evidence="2 3">
    <name type="scientific">Candidatus Nanohalococcus occultus</name>
    <dbReference type="NCBI Taxonomy" id="2978047"/>
    <lineage>
        <taxon>Archaea</taxon>
        <taxon>Candidatus Nanohalarchaeota</taxon>
        <taxon>Candidatus Nanohalarchaeota incertae sedis</taxon>
        <taxon>Candidatus Nanohalococcus</taxon>
    </lineage>
</organism>
<sequence>MEENLLTRYQQGLILPEQTEAMRPENYILLVSDEKNYLTTSETDLHTKEGMIEKQKLEKRSTRRQYRDQHRQDLPGSRTGSKRPEKTLVQTQGSGHN</sequence>
<accession>A0ABY8CJ57</accession>
<evidence type="ECO:0000313" key="2">
    <source>
        <dbReference type="EMBL" id="WEL19913.1"/>
    </source>
</evidence>
<evidence type="ECO:0000256" key="1">
    <source>
        <dbReference type="SAM" id="MobiDB-lite"/>
    </source>
</evidence>
<protein>
    <submittedName>
        <fullName evidence="2">Uncharacterized protein</fullName>
    </submittedName>
</protein>
<name>A0ABY8CJ57_9ARCH</name>
<proteinExistence type="predicted"/>
<gene>
    <name evidence="2" type="ORF">SVXNc_0909</name>
</gene>
<keyword evidence="3" id="KW-1185">Reference proteome</keyword>
<feature type="compositionally biased region" description="Basic and acidic residues" evidence="1">
    <location>
        <begin position="43"/>
        <end position="73"/>
    </location>
</feature>
<evidence type="ECO:0000313" key="3">
    <source>
        <dbReference type="Proteomes" id="UP001218034"/>
    </source>
</evidence>
<dbReference type="EMBL" id="CP104395">
    <property type="protein sequence ID" value="WEL19913.1"/>
    <property type="molecule type" value="Genomic_DNA"/>
</dbReference>
<dbReference type="Proteomes" id="UP001218034">
    <property type="component" value="Chromosome"/>
</dbReference>
<reference evidence="2 3" key="1">
    <citation type="submission" date="2022-09" db="EMBL/GenBank/DDBJ databases">
        <title>Xylan utilization by haloarchaea-nanohaloarchaea associations.</title>
        <authorList>
            <person name="Yakimov M."/>
        </authorList>
    </citation>
    <scope>NUCLEOTIDE SEQUENCE [LARGE SCALE GENOMIC DNA]</scope>
    <source>
        <strain evidence="2 3">SVXNc</strain>
    </source>
</reference>